<feature type="signal peptide" evidence="1">
    <location>
        <begin position="1"/>
        <end position="30"/>
    </location>
</feature>
<keyword evidence="1" id="KW-0732">Signal</keyword>
<dbReference type="Gene3D" id="2.80.10.50">
    <property type="match status" value="1"/>
</dbReference>
<dbReference type="InterPro" id="IPR011047">
    <property type="entry name" value="Quinoprotein_ADH-like_sf"/>
</dbReference>
<evidence type="ECO:0008006" key="4">
    <source>
        <dbReference type="Google" id="ProtNLM"/>
    </source>
</evidence>
<dbReference type="RefSeq" id="WP_233473021.1">
    <property type="nucleotide sequence ID" value="NZ_BONS01000016.1"/>
</dbReference>
<accession>A0A8J7KWP0</accession>
<evidence type="ECO:0000256" key="1">
    <source>
        <dbReference type="SAM" id="SignalP"/>
    </source>
</evidence>
<dbReference type="Proteomes" id="UP000622552">
    <property type="component" value="Unassembled WGS sequence"/>
</dbReference>
<gene>
    <name evidence="2" type="ORF">IW245_002981</name>
</gene>
<sequence>MNYRDRIAPRALTAATLALAALLAPVTATAEQAQSVVVSERPMSWTPNVLDGTVYAIAVIGDIAVVGGDFTAVRAAASGTALSRRYVFAFRLGTGEILPDFAPTLDGTVYALSAGADGSVYIGGAFTQVNGEDRRGLAKLDARTGRTDRAFTGAIADGEVHTLVARGDRLYVSGWFSSISGVWRTALARLDAATGAADHGFVPDLRRAGGGLVRVEAMAVSQDGASLLIDGSFTHVDGVDRFNLALLDVSGAEPYVRDWNTYAYRNSTCIWSPSTYLRGVDFSPDGSYFVVVTSGHINEPTKMCDTAARFETDTDGVHDPTWVNHTGANTLLSVAVTGSAVYVGGHQQWLDNTYGHNKNRGPGAVPRPGIGAIDPDTGKALAWNPTKDRGVGVEALVAYPGGLLVGSDTEYMGHEYHARLGGFELP</sequence>
<proteinExistence type="predicted"/>
<name>A0A8J7KWP0_9ACTN</name>
<dbReference type="InterPro" id="IPR013431">
    <property type="entry name" value="Delta_60_rpt"/>
</dbReference>
<evidence type="ECO:0000313" key="3">
    <source>
        <dbReference type="Proteomes" id="UP000622552"/>
    </source>
</evidence>
<dbReference type="EMBL" id="JADOUF010000001">
    <property type="protein sequence ID" value="MBG6136787.1"/>
    <property type="molecule type" value="Genomic_DNA"/>
</dbReference>
<comment type="caution">
    <text evidence="2">The sequence shown here is derived from an EMBL/GenBank/DDBJ whole genome shotgun (WGS) entry which is preliminary data.</text>
</comment>
<organism evidence="2 3">
    <name type="scientific">Longispora fulva</name>
    <dbReference type="NCBI Taxonomy" id="619741"/>
    <lineage>
        <taxon>Bacteria</taxon>
        <taxon>Bacillati</taxon>
        <taxon>Actinomycetota</taxon>
        <taxon>Actinomycetes</taxon>
        <taxon>Micromonosporales</taxon>
        <taxon>Micromonosporaceae</taxon>
        <taxon>Longispora</taxon>
    </lineage>
</organism>
<dbReference type="Pfam" id="PF17164">
    <property type="entry name" value="DUF5122"/>
    <property type="match status" value="2"/>
</dbReference>
<dbReference type="SUPFAM" id="SSF50998">
    <property type="entry name" value="Quinoprotein alcohol dehydrogenase-like"/>
    <property type="match status" value="1"/>
</dbReference>
<dbReference type="AlphaFoldDB" id="A0A8J7KWP0"/>
<keyword evidence="3" id="KW-1185">Reference proteome</keyword>
<reference evidence="2" key="1">
    <citation type="submission" date="2020-11" db="EMBL/GenBank/DDBJ databases">
        <title>Sequencing the genomes of 1000 actinobacteria strains.</title>
        <authorList>
            <person name="Klenk H.-P."/>
        </authorList>
    </citation>
    <scope>NUCLEOTIDE SEQUENCE</scope>
    <source>
        <strain evidence="2">DSM 45356</strain>
    </source>
</reference>
<protein>
    <recommendedName>
        <fullName evidence="4">PKD domain containing protein</fullName>
    </recommendedName>
</protein>
<feature type="chain" id="PRO_5035209674" description="PKD domain containing protein" evidence="1">
    <location>
        <begin position="31"/>
        <end position="426"/>
    </location>
</feature>
<evidence type="ECO:0000313" key="2">
    <source>
        <dbReference type="EMBL" id="MBG6136787.1"/>
    </source>
</evidence>